<comment type="caution">
    <text evidence="2">The sequence shown here is derived from an EMBL/GenBank/DDBJ whole genome shotgun (WGS) entry which is preliminary data.</text>
</comment>
<dbReference type="RefSeq" id="WP_190352756.1">
    <property type="nucleotide sequence ID" value="NZ_JACJPY010000098.1"/>
</dbReference>
<reference evidence="2" key="2">
    <citation type="submission" date="2020-08" db="EMBL/GenBank/DDBJ databases">
        <authorList>
            <person name="Chen M."/>
            <person name="Teng W."/>
            <person name="Zhao L."/>
            <person name="Hu C."/>
            <person name="Zhou Y."/>
            <person name="Han B."/>
            <person name="Song L."/>
            <person name="Shu W."/>
        </authorList>
    </citation>
    <scope>NUCLEOTIDE SEQUENCE</scope>
    <source>
        <strain evidence="2">FACHB-1277</strain>
    </source>
</reference>
<dbReference type="AlphaFoldDB" id="A0A926UW59"/>
<proteinExistence type="predicted"/>
<protein>
    <recommendedName>
        <fullName evidence="1">MAE-28990/MAE-18760-like HEPN domain-containing protein</fullName>
    </recommendedName>
</protein>
<dbReference type="Proteomes" id="UP000631421">
    <property type="component" value="Unassembled WGS sequence"/>
</dbReference>
<sequence>MTPNQFSFLEQEIISEIDERRDLMLRLKVLLKRIQLDMDKQLFLSYSIPIVYSVWEGFVKAAFQIYIKELNKLRINIDDICDPIFVYHMESSFPQLKKYPQDFKDKVKLFNNLQKTYSNNTLYIYLEVNTESNVNFKVINRLLNDFNLAKIKDYIEPKYSLASELDGFLLKIRNATAHGDKSIVVSEDDLFRAISLVEKLMDLVFERIRDGYINESYRKPQS</sequence>
<reference evidence="2" key="1">
    <citation type="journal article" date="2015" name="ISME J.">
        <title>Draft Genome Sequence of Streptomyces incarnatus NRRL8089, which Produces the Nucleoside Antibiotic Sinefungin.</title>
        <authorList>
            <person name="Oshima K."/>
            <person name="Hattori M."/>
            <person name="Shimizu H."/>
            <person name="Fukuda K."/>
            <person name="Nemoto M."/>
            <person name="Inagaki K."/>
            <person name="Tamura T."/>
        </authorList>
    </citation>
    <scope>NUCLEOTIDE SEQUENCE</scope>
    <source>
        <strain evidence="2">FACHB-1277</strain>
    </source>
</reference>
<name>A0A926UW59_9CYAN</name>
<dbReference type="EMBL" id="JACJPY010000098">
    <property type="protein sequence ID" value="MBD2152336.1"/>
    <property type="molecule type" value="Genomic_DNA"/>
</dbReference>
<gene>
    <name evidence="2" type="ORF">H6F44_19770</name>
</gene>
<dbReference type="Pfam" id="PF18737">
    <property type="entry name" value="HEPN_MAE_28990"/>
    <property type="match status" value="1"/>
</dbReference>
<keyword evidence="3" id="KW-1185">Reference proteome</keyword>
<feature type="domain" description="MAE-28990/MAE-18760-like HEPN" evidence="1">
    <location>
        <begin position="10"/>
        <end position="217"/>
    </location>
</feature>
<accession>A0A926UW59</accession>
<evidence type="ECO:0000313" key="3">
    <source>
        <dbReference type="Proteomes" id="UP000631421"/>
    </source>
</evidence>
<evidence type="ECO:0000313" key="2">
    <source>
        <dbReference type="EMBL" id="MBD2152336.1"/>
    </source>
</evidence>
<dbReference type="InterPro" id="IPR040788">
    <property type="entry name" value="HEPN_MAE_28990"/>
</dbReference>
<evidence type="ECO:0000259" key="1">
    <source>
        <dbReference type="Pfam" id="PF18737"/>
    </source>
</evidence>
<organism evidence="2 3">
    <name type="scientific">Pseudanabaena cinerea FACHB-1277</name>
    <dbReference type="NCBI Taxonomy" id="2949581"/>
    <lineage>
        <taxon>Bacteria</taxon>
        <taxon>Bacillati</taxon>
        <taxon>Cyanobacteriota</taxon>
        <taxon>Cyanophyceae</taxon>
        <taxon>Pseudanabaenales</taxon>
        <taxon>Pseudanabaenaceae</taxon>
        <taxon>Pseudanabaena</taxon>
        <taxon>Pseudanabaena cinerea</taxon>
    </lineage>
</organism>